<dbReference type="OrthoDB" id="337038at2759"/>
<feature type="domain" description="SCP" evidence="3">
    <location>
        <begin position="1"/>
        <end position="114"/>
    </location>
</feature>
<dbReference type="Proteomes" id="UP000727407">
    <property type="component" value="Unassembled WGS sequence"/>
</dbReference>
<feature type="non-terminal residue" evidence="4">
    <location>
        <position position="190"/>
    </location>
</feature>
<dbReference type="InterPro" id="IPR014044">
    <property type="entry name" value="CAP_dom"/>
</dbReference>
<dbReference type="InterPro" id="IPR002413">
    <property type="entry name" value="V5_allergen-like"/>
</dbReference>
<sequence length="190" mass="20739">AWNDTLSSTAGDYAARCIWAHNPAVLNTLGENLFITTGLLNISRSMAAWFDEYTDYVYANQSCKKICGHYTQMVWAKSNRVGCASHFCKTVQGSTYNNSMIVVCNYFPPGNVMRVQPYEAGEPCSKCPEEMTECIENACREDTYSGGGSGSGEAPSIVYTTAFEENTTGDDATPTTPSSETEETTTDNDD</sequence>
<proteinExistence type="inferred from homology"/>
<evidence type="ECO:0000256" key="2">
    <source>
        <dbReference type="SAM" id="MobiDB-lite"/>
    </source>
</evidence>
<accession>A0A8J4TMK2</accession>
<dbReference type="Pfam" id="PF00188">
    <property type="entry name" value="CAP"/>
    <property type="match status" value="1"/>
</dbReference>
<dbReference type="GO" id="GO:0005576">
    <property type="term" value="C:extracellular region"/>
    <property type="evidence" value="ECO:0007669"/>
    <property type="project" value="InterPro"/>
</dbReference>
<name>A0A8J4TMK2_CLAMG</name>
<feature type="region of interest" description="Disordered" evidence="2">
    <location>
        <begin position="144"/>
        <end position="190"/>
    </location>
</feature>
<dbReference type="SUPFAM" id="SSF55797">
    <property type="entry name" value="PR-1-like"/>
    <property type="match status" value="1"/>
</dbReference>
<comment type="caution">
    <text evidence="4">The sequence shown here is derived from an EMBL/GenBank/DDBJ whole genome shotgun (WGS) entry which is preliminary data.</text>
</comment>
<dbReference type="InterPro" id="IPR001283">
    <property type="entry name" value="CRISP-related"/>
</dbReference>
<comment type="similarity">
    <text evidence="1">Belongs to the CRISP family.</text>
</comment>
<gene>
    <name evidence="4" type="ORF">DAT39_016807</name>
</gene>
<dbReference type="PRINTS" id="PR00838">
    <property type="entry name" value="V5ALLERGEN"/>
</dbReference>
<organism evidence="4 5">
    <name type="scientific">Clarias magur</name>
    <name type="common">Asian catfish</name>
    <name type="synonym">Macropteronotus magur</name>
    <dbReference type="NCBI Taxonomy" id="1594786"/>
    <lineage>
        <taxon>Eukaryota</taxon>
        <taxon>Metazoa</taxon>
        <taxon>Chordata</taxon>
        <taxon>Craniata</taxon>
        <taxon>Vertebrata</taxon>
        <taxon>Euteleostomi</taxon>
        <taxon>Actinopterygii</taxon>
        <taxon>Neopterygii</taxon>
        <taxon>Teleostei</taxon>
        <taxon>Ostariophysi</taxon>
        <taxon>Siluriformes</taxon>
        <taxon>Clariidae</taxon>
        <taxon>Clarias</taxon>
    </lineage>
</organism>
<dbReference type="InterPro" id="IPR018244">
    <property type="entry name" value="Allrgn_V5/Tpx1_CS"/>
</dbReference>
<dbReference type="SMART" id="SM00198">
    <property type="entry name" value="SCP"/>
    <property type="match status" value="1"/>
</dbReference>
<dbReference type="InterPro" id="IPR035940">
    <property type="entry name" value="CAP_sf"/>
</dbReference>
<feature type="non-terminal residue" evidence="4">
    <location>
        <position position="1"/>
    </location>
</feature>
<reference evidence="4" key="1">
    <citation type="submission" date="2020-07" db="EMBL/GenBank/DDBJ databases">
        <title>Clarias magur genome sequencing, assembly and annotation.</title>
        <authorList>
            <person name="Kushwaha B."/>
            <person name="Kumar R."/>
            <person name="Das P."/>
            <person name="Joshi C.G."/>
            <person name="Kumar D."/>
            <person name="Nagpure N.S."/>
            <person name="Pandey M."/>
            <person name="Agarwal S."/>
            <person name="Srivastava S."/>
            <person name="Singh M."/>
            <person name="Sahoo L."/>
            <person name="Jayasankar P."/>
            <person name="Meher P.K."/>
            <person name="Koringa P.G."/>
            <person name="Iquebal M.A."/>
            <person name="Das S.P."/>
            <person name="Bit A."/>
            <person name="Patnaik S."/>
            <person name="Patel N."/>
            <person name="Shah T.M."/>
            <person name="Hinsu A."/>
            <person name="Jena J.K."/>
        </authorList>
    </citation>
    <scope>NUCLEOTIDE SEQUENCE</scope>
    <source>
        <strain evidence="4">CIFAMagur01</strain>
        <tissue evidence="4">Testis</tissue>
    </source>
</reference>
<keyword evidence="5" id="KW-1185">Reference proteome</keyword>
<dbReference type="AlphaFoldDB" id="A0A8J4TMK2"/>
<dbReference type="PRINTS" id="PR00837">
    <property type="entry name" value="V5TPXLIKE"/>
</dbReference>
<dbReference type="PROSITE" id="PS01010">
    <property type="entry name" value="CRISP_2"/>
    <property type="match status" value="1"/>
</dbReference>
<dbReference type="Gene3D" id="3.40.33.10">
    <property type="entry name" value="CAP"/>
    <property type="match status" value="1"/>
</dbReference>
<protein>
    <submittedName>
        <fullName evidence="4">Peptidase inhibitor 16-like</fullName>
    </submittedName>
</protein>
<dbReference type="EMBL" id="QNUK01000431">
    <property type="protein sequence ID" value="KAF5893494.1"/>
    <property type="molecule type" value="Genomic_DNA"/>
</dbReference>
<evidence type="ECO:0000259" key="3">
    <source>
        <dbReference type="SMART" id="SM00198"/>
    </source>
</evidence>
<evidence type="ECO:0000313" key="5">
    <source>
        <dbReference type="Proteomes" id="UP000727407"/>
    </source>
</evidence>
<evidence type="ECO:0000313" key="4">
    <source>
        <dbReference type="EMBL" id="KAF5893494.1"/>
    </source>
</evidence>
<dbReference type="PANTHER" id="PTHR10334">
    <property type="entry name" value="CYSTEINE-RICH SECRETORY PROTEIN-RELATED"/>
    <property type="match status" value="1"/>
</dbReference>
<feature type="compositionally biased region" description="Acidic residues" evidence="2">
    <location>
        <begin position="180"/>
        <end position="190"/>
    </location>
</feature>
<dbReference type="PROSITE" id="PS01009">
    <property type="entry name" value="CRISP_1"/>
    <property type="match status" value="1"/>
</dbReference>
<evidence type="ECO:0000256" key="1">
    <source>
        <dbReference type="ARBA" id="ARBA00009923"/>
    </source>
</evidence>